<dbReference type="GO" id="GO:0016646">
    <property type="term" value="F:oxidoreductase activity, acting on the CH-NH group of donors, NAD or NADP as acceptor"/>
    <property type="evidence" value="ECO:0007669"/>
    <property type="project" value="TreeGrafter"/>
</dbReference>
<dbReference type="AlphaFoldDB" id="A0A9P8VTE1"/>
<evidence type="ECO:0000313" key="3">
    <source>
        <dbReference type="EMBL" id="KAH6874358.1"/>
    </source>
</evidence>
<feature type="domain" description="NAD(P)-binding" evidence="2">
    <location>
        <begin position="13"/>
        <end position="209"/>
    </location>
</feature>
<evidence type="ECO:0000313" key="4">
    <source>
        <dbReference type="Proteomes" id="UP000777438"/>
    </source>
</evidence>
<comment type="similarity">
    <text evidence="1">Belongs to the avfA family.</text>
</comment>
<protein>
    <submittedName>
        <fullName evidence="3">NAD(P)-binding protein</fullName>
    </submittedName>
</protein>
<keyword evidence="4" id="KW-1185">Reference proteome</keyword>
<dbReference type="SUPFAM" id="SSF51735">
    <property type="entry name" value="NAD(P)-binding Rossmann-fold domains"/>
    <property type="match status" value="1"/>
</dbReference>
<reference evidence="3 4" key="1">
    <citation type="journal article" date="2021" name="Nat. Commun.">
        <title>Genetic determinants of endophytism in the Arabidopsis root mycobiome.</title>
        <authorList>
            <person name="Mesny F."/>
            <person name="Miyauchi S."/>
            <person name="Thiergart T."/>
            <person name="Pickel B."/>
            <person name="Atanasova L."/>
            <person name="Karlsson M."/>
            <person name="Huettel B."/>
            <person name="Barry K.W."/>
            <person name="Haridas S."/>
            <person name="Chen C."/>
            <person name="Bauer D."/>
            <person name="Andreopoulos W."/>
            <person name="Pangilinan J."/>
            <person name="LaButti K."/>
            <person name="Riley R."/>
            <person name="Lipzen A."/>
            <person name="Clum A."/>
            <person name="Drula E."/>
            <person name="Henrissat B."/>
            <person name="Kohler A."/>
            <person name="Grigoriev I.V."/>
            <person name="Martin F.M."/>
            <person name="Hacquard S."/>
        </authorList>
    </citation>
    <scope>NUCLEOTIDE SEQUENCE [LARGE SCALE GENOMIC DNA]</scope>
    <source>
        <strain evidence="3 4">MPI-CAGE-CH-0241</strain>
    </source>
</reference>
<dbReference type="OrthoDB" id="10254221at2759"/>
<gene>
    <name evidence="3" type="ORF">B0T10DRAFT_415312</name>
</gene>
<dbReference type="Proteomes" id="UP000777438">
    <property type="component" value="Unassembled WGS sequence"/>
</dbReference>
<accession>A0A9P8VTE1</accession>
<dbReference type="Pfam" id="PF13460">
    <property type="entry name" value="NAD_binding_10"/>
    <property type="match status" value="1"/>
</dbReference>
<dbReference type="InterPro" id="IPR051606">
    <property type="entry name" value="Polyketide_Oxido-like"/>
</dbReference>
<dbReference type="InterPro" id="IPR016040">
    <property type="entry name" value="NAD(P)-bd_dom"/>
</dbReference>
<dbReference type="PANTHER" id="PTHR43355">
    <property type="entry name" value="FLAVIN REDUCTASE (NADPH)"/>
    <property type="match status" value="1"/>
</dbReference>
<organism evidence="3 4">
    <name type="scientific">Thelonectria olida</name>
    <dbReference type="NCBI Taxonomy" id="1576542"/>
    <lineage>
        <taxon>Eukaryota</taxon>
        <taxon>Fungi</taxon>
        <taxon>Dikarya</taxon>
        <taxon>Ascomycota</taxon>
        <taxon>Pezizomycotina</taxon>
        <taxon>Sordariomycetes</taxon>
        <taxon>Hypocreomycetidae</taxon>
        <taxon>Hypocreales</taxon>
        <taxon>Nectriaceae</taxon>
        <taxon>Thelonectria</taxon>
    </lineage>
</organism>
<evidence type="ECO:0000259" key="2">
    <source>
        <dbReference type="Pfam" id="PF13460"/>
    </source>
</evidence>
<dbReference type="PANTHER" id="PTHR43355:SF2">
    <property type="entry name" value="FLAVIN REDUCTASE (NADPH)"/>
    <property type="match status" value="1"/>
</dbReference>
<name>A0A9P8VTE1_9HYPO</name>
<evidence type="ECO:0000256" key="1">
    <source>
        <dbReference type="ARBA" id="ARBA00038376"/>
    </source>
</evidence>
<comment type="caution">
    <text evidence="3">The sequence shown here is derived from an EMBL/GenBank/DDBJ whole genome shotgun (WGS) entry which is preliminary data.</text>
</comment>
<sequence>MSERKSKKVLILGATGPTGLLTLRQALEHDHVVTVYARSPSKIPSDVSSSAKLKIIQGELTDVEGLSKAIEGQDVIVSLLGPAGTVSGTPYTDAYRLIFPLMKRWGVKRILAMGTASISDPEDGFSILAFLGVVLVRILANSAYKDIVSVGNTFDTEATKNELDWTIFRLGFLSDGAPQTCKAGYVAKNGWALKNQRADIASWLIEEVEKDDSEWIRKRPALWS</sequence>
<dbReference type="EMBL" id="JAGPYM010000039">
    <property type="protein sequence ID" value="KAH6874358.1"/>
    <property type="molecule type" value="Genomic_DNA"/>
</dbReference>
<dbReference type="InterPro" id="IPR036291">
    <property type="entry name" value="NAD(P)-bd_dom_sf"/>
</dbReference>
<dbReference type="Gene3D" id="3.40.50.720">
    <property type="entry name" value="NAD(P)-binding Rossmann-like Domain"/>
    <property type="match status" value="1"/>
</dbReference>
<proteinExistence type="inferred from homology"/>